<dbReference type="PANTHER" id="PTHR10916">
    <property type="entry name" value="60S RIBOSOMAL PROTEIN L35/50S RIBOSOMAL PROTEIN L29"/>
    <property type="match status" value="1"/>
</dbReference>
<evidence type="ECO:0000313" key="7">
    <source>
        <dbReference type="Proteomes" id="UP000228948"/>
    </source>
</evidence>
<dbReference type="RefSeq" id="WP_071479248.1">
    <property type="nucleotide sequence ID" value="NZ_CP024899.1"/>
</dbReference>
<dbReference type="Gene3D" id="1.10.287.310">
    <property type="match status" value="1"/>
</dbReference>
<dbReference type="KEGG" id="rbg:BG454_04500"/>
<evidence type="ECO:0000256" key="4">
    <source>
        <dbReference type="ARBA" id="ARBA00035204"/>
    </source>
</evidence>
<keyword evidence="7" id="KW-1185">Reference proteome</keyword>
<evidence type="ECO:0000256" key="2">
    <source>
        <dbReference type="ARBA" id="ARBA00022980"/>
    </source>
</evidence>
<evidence type="ECO:0000256" key="5">
    <source>
        <dbReference type="HAMAP-Rule" id="MF_00374"/>
    </source>
</evidence>
<organism evidence="6 7">
    <name type="scientific">Roseinatronobacter bogoriensis subsp. barguzinensis</name>
    <dbReference type="NCBI Taxonomy" id="441209"/>
    <lineage>
        <taxon>Bacteria</taxon>
        <taxon>Pseudomonadati</taxon>
        <taxon>Pseudomonadota</taxon>
        <taxon>Alphaproteobacteria</taxon>
        <taxon>Rhodobacterales</taxon>
        <taxon>Paracoccaceae</taxon>
        <taxon>Roseinatronobacter</taxon>
    </lineage>
</organism>
<gene>
    <name evidence="5" type="primary">rpmC</name>
    <name evidence="6" type="ORF">BG454_04500</name>
</gene>
<sequence length="67" mass="7709">MKAEDLRNKTPDQLRDELVSLKKEAFNLRFQKATNQLDNTARIRKVRRDAARVSTILNEKARVAAAN</sequence>
<dbReference type="GO" id="GO:0006412">
    <property type="term" value="P:translation"/>
    <property type="evidence" value="ECO:0007669"/>
    <property type="project" value="UniProtKB-UniRule"/>
</dbReference>
<dbReference type="FunFam" id="1.10.287.310:FF:000001">
    <property type="entry name" value="50S ribosomal protein L29"/>
    <property type="match status" value="1"/>
</dbReference>
<dbReference type="OrthoDB" id="9815192at2"/>
<dbReference type="GO" id="GO:0003735">
    <property type="term" value="F:structural constituent of ribosome"/>
    <property type="evidence" value="ECO:0007669"/>
    <property type="project" value="InterPro"/>
</dbReference>
<evidence type="ECO:0000256" key="3">
    <source>
        <dbReference type="ARBA" id="ARBA00023274"/>
    </source>
</evidence>
<dbReference type="AlphaFoldDB" id="A0A2K8KG85"/>
<name>A0A2K8KG85_9RHOB</name>
<evidence type="ECO:0000313" key="6">
    <source>
        <dbReference type="EMBL" id="ATX65180.1"/>
    </source>
</evidence>
<proteinExistence type="inferred from homology"/>
<keyword evidence="2 5" id="KW-0689">Ribosomal protein</keyword>
<dbReference type="InterPro" id="IPR036049">
    <property type="entry name" value="Ribosomal_uL29_sf"/>
</dbReference>
<dbReference type="Pfam" id="PF00831">
    <property type="entry name" value="Ribosomal_L29"/>
    <property type="match status" value="1"/>
</dbReference>
<keyword evidence="3 5" id="KW-0687">Ribonucleoprotein</keyword>
<evidence type="ECO:0000256" key="1">
    <source>
        <dbReference type="ARBA" id="ARBA00009254"/>
    </source>
</evidence>
<dbReference type="CDD" id="cd00427">
    <property type="entry name" value="Ribosomal_L29_HIP"/>
    <property type="match status" value="1"/>
</dbReference>
<accession>A0A2K8KG85</accession>
<dbReference type="HAMAP" id="MF_00374">
    <property type="entry name" value="Ribosomal_uL29"/>
    <property type="match status" value="1"/>
</dbReference>
<reference evidence="6 7" key="1">
    <citation type="submission" date="2017-11" db="EMBL/GenBank/DDBJ databases">
        <title>Revised Sequence and Annotation of the Rhodobaca barguzinensis strain alga05 Genome.</title>
        <authorList>
            <person name="Kopejtka K."/>
            <person name="Tomasch J.M."/>
            <person name="Bunk B."/>
            <person name="Koblizek M."/>
        </authorList>
    </citation>
    <scope>NUCLEOTIDE SEQUENCE [LARGE SCALE GENOMIC DNA]</scope>
    <source>
        <strain evidence="7">alga05</strain>
    </source>
</reference>
<dbReference type="SUPFAM" id="SSF46561">
    <property type="entry name" value="Ribosomal protein L29 (L29p)"/>
    <property type="match status" value="1"/>
</dbReference>
<dbReference type="STRING" id="441209.GCA_001870665_03632"/>
<dbReference type="Proteomes" id="UP000228948">
    <property type="component" value="Chromosome"/>
</dbReference>
<dbReference type="InterPro" id="IPR050063">
    <property type="entry name" value="Ribosomal_protein_uL29"/>
</dbReference>
<dbReference type="PANTHER" id="PTHR10916:SF0">
    <property type="entry name" value="LARGE RIBOSOMAL SUBUNIT PROTEIN UL29C"/>
    <property type="match status" value="1"/>
</dbReference>
<comment type="similarity">
    <text evidence="1 5">Belongs to the universal ribosomal protein uL29 family.</text>
</comment>
<protein>
    <recommendedName>
        <fullName evidence="4 5">Large ribosomal subunit protein uL29</fullName>
    </recommendedName>
</protein>
<dbReference type="GO" id="GO:0022625">
    <property type="term" value="C:cytosolic large ribosomal subunit"/>
    <property type="evidence" value="ECO:0007669"/>
    <property type="project" value="TreeGrafter"/>
</dbReference>
<dbReference type="InterPro" id="IPR001854">
    <property type="entry name" value="Ribosomal_uL29"/>
</dbReference>
<dbReference type="EMBL" id="CP024899">
    <property type="protein sequence ID" value="ATX65180.1"/>
    <property type="molecule type" value="Genomic_DNA"/>
</dbReference>
<dbReference type="NCBIfam" id="TIGR00012">
    <property type="entry name" value="L29"/>
    <property type="match status" value="1"/>
</dbReference>